<evidence type="ECO:0000256" key="2">
    <source>
        <dbReference type="ARBA" id="ARBA00022741"/>
    </source>
</evidence>
<dbReference type="SMART" id="SM00173">
    <property type="entry name" value="RAS"/>
    <property type="match status" value="1"/>
</dbReference>
<dbReference type="NCBIfam" id="TIGR00231">
    <property type="entry name" value="small_GTP"/>
    <property type="match status" value="1"/>
</dbReference>
<dbReference type="PANTHER" id="PTHR24073">
    <property type="entry name" value="DRAB5-RELATED"/>
    <property type="match status" value="1"/>
</dbReference>
<gene>
    <name evidence="6" type="primary">LOC116954431</name>
</gene>
<dbReference type="SUPFAM" id="SSF52540">
    <property type="entry name" value="P-loop containing nucleoside triphosphate hydrolases"/>
    <property type="match status" value="1"/>
</dbReference>
<evidence type="ECO:0000313" key="5">
    <source>
        <dbReference type="Proteomes" id="UP001318040"/>
    </source>
</evidence>
<sequence>MSNRPDFKVVLLGEVSVGKTSLLRRYTERRFEDTVSTVGGAFVMREWAGHTVALWDTAGKERFHGLGSMFCRGASAVLLVYDVTSRATFAALEERFLGLADSADAGCIFVLVGNKADLLPPPLKPPSLRSDGSLGAPEDAEGKGEERRPREVTAEDARDFYGRILRYRDTVAGSAGAAGGRTRRPATPAPERACFEASAKSGRGVDEVFEGVFEMLAPRHRNSCSTVNLDGAGKRQRGRCSCS</sequence>
<dbReference type="SMART" id="SM00175">
    <property type="entry name" value="RAB"/>
    <property type="match status" value="1"/>
</dbReference>
<dbReference type="Proteomes" id="UP001318040">
    <property type="component" value="Chromosome 55"/>
</dbReference>
<dbReference type="RefSeq" id="XP_032830830.1">
    <property type="nucleotide sequence ID" value="XM_032974939.1"/>
</dbReference>
<keyword evidence="2" id="KW-0547">Nucleotide-binding</keyword>
<dbReference type="GO" id="GO:0003924">
    <property type="term" value="F:GTPase activity"/>
    <property type="evidence" value="ECO:0007669"/>
    <property type="project" value="InterPro"/>
</dbReference>
<dbReference type="PROSITE" id="PS51419">
    <property type="entry name" value="RAB"/>
    <property type="match status" value="1"/>
</dbReference>
<evidence type="ECO:0000256" key="4">
    <source>
        <dbReference type="SAM" id="MobiDB-lite"/>
    </source>
</evidence>
<dbReference type="AlphaFoldDB" id="A0AAJ7U6W1"/>
<feature type="compositionally biased region" description="Basic and acidic residues" evidence="4">
    <location>
        <begin position="140"/>
        <end position="153"/>
    </location>
</feature>
<keyword evidence="3" id="KW-0342">GTP-binding</keyword>
<dbReference type="GO" id="GO:0005525">
    <property type="term" value="F:GTP binding"/>
    <property type="evidence" value="ECO:0007669"/>
    <property type="project" value="UniProtKB-KW"/>
</dbReference>
<dbReference type="PRINTS" id="PR00449">
    <property type="entry name" value="RASTRNSFRMNG"/>
</dbReference>
<evidence type="ECO:0000256" key="3">
    <source>
        <dbReference type="ARBA" id="ARBA00023134"/>
    </source>
</evidence>
<feature type="region of interest" description="Disordered" evidence="4">
    <location>
        <begin position="121"/>
        <end position="153"/>
    </location>
</feature>
<dbReference type="Gene3D" id="3.40.50.300">
    <property type="entry name" value="P-loop containing nucleotide triphosphate hydrolases"/>
    <property type="match status" value="1"/>
</dbReference>
<dbReference type="KEGG" id="pmrn:116954431"/>
<proteinExistence type="inferred from homology"/>
<protein>
    <submittedName>
        <fullName evidence="6">Ras-related protein Rab-20-like</fullName>
    </submittedName>
</protein>
<name>A0AAJ7U6W1_PETMA</name>
<evidence type="ECO:0000313" key="6">
    <source>
        <dbReference type="RefSeq" id="XP_032830830.1"/>
    </source>
</evidence>
<dbReference type="InterPro" id="IPR027417">
    <property type="entry name" value="P-loop_NTPase"/>
</dbReference>
<evidence type="ECO:0000256" key="1">
    <source>
        <dbReference type="ARBA" id="ARBA00006270"/>
    </source>
</evidence>
<dbReference type="InterPro" id="IPR001806">
    <property type="entry name" value="Small_GTPase"/>
</dbReference>
<reference evidence="6" key="1">
    <citation type="submission" date="2025-08" db="UniProtKB">
        <authorList>
            <consortium name="RefSeq"/>
        </authorList>
    </citation>
    <scope>IDENTIFICATION</scope>
    <source>
        <tissue evidence="6">Sperm</tissue>
    </source>
</reference>
<dbReference type="InterPro" id="IPR005225">
    <property type="entry name" value="Small_GTP-bd"/>
</dbReference>
<comment type="similarity">
    <text evidence="1">Belongs to the small GTPase superfamily. Rab family.</text>
</comment>
<keyword evidence="5" id="KW-1185">Reference proteome</keyword>
<dbReference type="Pfam" id="PF00071">
    <property type="entry name" value="Ras"/>
    <property type="match status" value="1"/>
</dbReference>
<accession>A0AAJ7U6W1</accession>
<dbReference type="SMART" id="SM00174">
    <property type="entry name" value="RHO"/>
    <property type="match status" value="1"/>
</dbReference>
<organism evidence="5 6">
    <name type="scientific">Petromyzon marinus</name>
    <name type="common">Sea lamprey</name>
    <dbReference type="NCBI Taxonomy" id="7757"/>
    <lineage>
        <taxon>Eukaryota</taxon>
        <taxon>Metazoa</taxon>
        <taxon>Chordata</taxon>
        <taxon>Craniata</taxon>
        <taxon>Vertebrata</taxon>
        <taxon>Cyclostomata</taxon>
        <taxon>Hyperoartia</taxon>
        <taxon>Petromyzontiformes</taxon>
        <taxon>Petromyzontidae</taxon>
        <taxon>Petromyzon</taxon>
    </lineage>
</organism>